<keyword evidence="1" id="KW-0479">Metal-binding</keyword>
<evidence type="ECO:0000256" key="3">
    <source>
        <dbReference type="ARBA" id="ARBA00022833"/>
    </source>
</evidence>
<protein>
    <submittedName>
        <fullName evidence="6">Lysine (K)-specific demethylase 1B</fullName>
    </submittedName>
</protein>
<keyword evidence="2" id="KW-0863">Zinc-finger</keyword>
<dbReference type="EMBL" id="BMAT01001765">
    <property type="protein sequence ID" value="GFR92100.1"/>
    <property type="molecule type" value="Genomic_DNA"/>
</dbReference>
<sequence length="348" mass="38405">MTWQFLVFSVTFPPRSARTIKLNPKYFDVDFKSPKLDVAIKSEAVIDDIIVADVETSKPEGAESIETSLSPVATAVTVMAESPSARPARQIKPNSKYLDGIGMMSSPLVAKMEVKSEASDSATNSPGQKASPAARPARQIKLNPKYGDRLSSPLSAAKKECKDPVVPISSSGPALSGDKRETSRAKQRPAKQTKQVKCWDLESTDDENPKRPCERTSCPAVAPICFAGISDRCTGNKYTSRWYHISIGEHYCNNCFEYLRGRRGFDGDQDRGPQDYDAWRAVWSSKARSSPTLSGYLVDQVLPFWARCQTCGKWRQLPRGFQVSPDILRTFTCTVLAMSGTKMKVGDD</sequence>
<accession>A0AAV4H5S2</accession>
<dbReference type="GO" id="GO:0008270">
    <property type="term" value="F:zinc ion binding"/>
    <property type="evidence" value="ECO:0007669"/>
    <property type="project" value="UniProtKB-KW"/>
</dbReference>
<reference evidence="6 7" key="1">
    <citation type="journal article" date="2021" name="Elife">
        <title>Chloroplast acquisition without the gene transfer in kleptoplastic sea slugs, Plakobranchus ocellatus.</title>
        <authorList>
            <person name="Maeda T."/>
            <person name="Takahashi S."/>
            <person name="Yoshida T."/>
            <person name="Shimamura S."/>
            <person name="Takaki Y."/>
            <person name="Nagai Y."/>
            <person name="Toyoda A."/>
            <person name="Suzuki Y."/>
            <person name="Arimoto A."/>
            <person name="Ishii H."/>
            <person name="Satoh N."/>
            <person name="Nishiyama T."/>
            <person name="Hasebe M."/>
            <person name="Maruyama T."/>
            <person name="Minagawa J."/>
            <person name="Obokata J."/>
            <person name="Shigenobu S."/>
        </authorList>
    </citation>
    <scope>NUCLEOTIDE SEQUENCE [LARGE SCALE GENOMIC DNA]</scope>
</reference>
<dbReference type="InterPro" id="IPR011124">
    <property type="entry name" value="Znf_CW"/>
</dbReference>
<dbReference type="AlphaFoldDB" id="A0AAV4H5S2"/>
<evidence type="ECO:0000313" key="6">
    <source>
        <dbReference type="EMBL" id="GFR92100.1"/>
    </source>
</evidence>
<feature type="compositionally biased region" description="Polar residues" evidence="4">
    <location>
        <begin position="119"/>
        <end position="128"/>
    </location>
</feature>
<evidence type="ECO:0000313" key="7">
    <source>
        <dbReference type="Proteomes" id="UP000762676"/>
    </source>
</evidence>
<evidence type="ECO:0000256" key="2">
    <source>
        <dbReference type="ARBA" id="ARBA00022771"/>
    </source>
</evidence>
<dbReference type="Proteomes" id="UP000762676">
    <property type="component" value="Unassembled WGS sequence"/>
</dbReference>
<evidence type="ECO:0000259" key="5">
    <source>
        <dbReference type="PROSITE" id="PS51050"/>
    </source>
</evidence>
<evidence type="ECO:0000256" key="4">
    <source>
        <dbReference type="SAM" id="MobiDB-lite"/>
    </source>
</evidence>
<keyword evidence="7" id="KW-1185">Reference proteome</keyword>
<comment type="caution">
    <text evidence="6">The sequence shown here is derived from an EMBL/GenBank/DDBJ whole genome shotgun (WGS) entry which is preliminary data.</text>
</comment>
<keyword evidence="3" id="KW-0862">Zinc</keyword>
<name>A0AAV4H5S2_9GAST</name>
<proteinExistence type="predicted"/>
<feature type="region of interest" description="Disordered" evidence="4">
    <location>
        <begin position="112"/>
        <end position="213"/>
    </location>
</feature>
<evidence type="ECO:0000256" key="1">
    <source>
        <dbReference type="ARBA" id="ARBA00022723"/>
    </source>
</evidence>
<organism evidence="6 7">
    <name type="scientific">Elysia marginata</name>
    <dbReference type="NCBI Taxonomy" id="1093978"/>
    <lineage>
        <taxon>Eukaryota</taxon>
        <taxon>Metazoa</taxon>
        <taxon>Spiralia</taxon>
        <taxon>Lophotrochozoa</taxon>
        <taxon>Mollusca</taxon>
        <taxon>Gastropoda</taxon>
        <taxon>Heterobranchia</taxon>
        <taxon>Euthyneura</taxon>
        <taxon>Panpulmonata</taxon>
        <taxon>Sacoglossa</taxon>
        <taxon>Placobranchoidea</taxon>
        <taxon>Plakobranchidae</taxon>
        <taxon>Elysia</taxon>
    </lineage>
</organism>
<dbReference type="PROSITE" id="PS51050">
    <property type="entry name" value="ZF_CW"/>
    <property type="match status" value="1"/>
</dbReference>
<dbReference type="Gene3D" id="3.30.40.100">
    <property type="match status" value="1"/>
</dbReference>
<feature type="domain" description="CW-type" evidence="5">
    <location>
        <begin position="299"/>
        <end position="348"/>
    </location>
</feature>
<gene>
    <name evidence="6" type="ORF">ElyMa_000859800</name>
</gene>